<organism evidence="2">
    <name type="scientific">Rhizophora mucronata</name>
    <name type="common">Asiatic mangrove</name>
    <dbReference type="NCBI Taxonomy" id="61149"/>
    <lineage>
        <taxon>Eukaryota</taxon>
        <taxon>Viridiplantae</taxon>
        <taxon>Streptophyta</taxon>
        <taxon>Embryophyta</taxon>
        <taxon>Tracheophyta</taxon>
        <taxon>Spermatophyta</taxon>
        <taxon>Magnoliopsida</taxon>
        <taxon>eudicotyledons</taxon>
        <taxon>Gunneridae</taxon>
        <taxon>Pentapetalae</taxon>
        <taxon>rosids</taxon>
        <taxon>fabids</taxon>
        <taxon>Malpighiales</taxon>
        <taxon>Rhizophoraceae</taxon>
        <taxon>Rhizophora</taxon>
    </lineage>
</organism>
<dbReference type="AlphaFoldDB" id="A0A2P2Q106"/>
<evidence type="ECO:0000256" key="1">
    <source>
        <dbReference type="SAM" id="MobiDB-lite"/>
    </source>
</evidence>
<name>A0A2P2Q106_RHIMU</name>
<protein>
    <submittedName>
        <fullName evidence="2">Uncharacterized protein</fullName>
    </submittedName>
</protein>
<feature type="region of interest" description="Disordered" evidence="1">
    <location>
        <begin position="1"/>
        <end position="23"/>
    </location>
</feature>
<dbReference type="EMBL" id="GGEC01080149">
    <property type="protein sequence ID" value="MBX60633.1"/>
    <property type="molecule type" value="Transcribed_RNA"/>
</dbReference>
<sequence>MDVSKSFGKSAYRRRRGRDFTRV</sequence>
<evidence type="ECO:0000313" key="2">
    <source>
        <dbReference type="EMBL" id="MBX60633.1"/>
    </source>
</evidence>
<accession>A0A2P2Q106</accession>
<reference evidence="2" key="1">
    <citation type="submission" date="2018-02" db="EMBL/GenBank/DDBJ databases">
        <title>Rhizophora mucronata_Transcriptome.</title>
        <authorList>
            <person name="Meera S.P."/>
            <person name="Sreeshan A."/>
            <person name="Augustine A."/>
        </authorList>
    </citation>
    <scope>NUCLEOTIDE SEQUENCE</scope>
    <source>
        <tissue evidence="2">Leaf</tissue>
    </source>
</reference>
<proteinExistence type="predicted"/>